<dbReference type="EC" id="2.7.7.12" evidence="5"/>
<keyword evidence="10" id="KW-0299">Galactose metabolism</keyword>
<dbReference type="Pfam" id="PF02744">
    <property type="entry name" value="GalP_UDP_tr_C"/>
    <property type="match status" value="1"/>
</dbReference>
<gene>
    <name evidence="16" type="ORF">UFOPK1421_00553</name>
</gene>
<evidence type="ECO:0000256" key="4">
    <source>
        <dbReference type="ARBA" id="ARBA00010951"/>
    </source>
</evidence>
<evidence type="ECO:0000256" key="11">
    <source>
        <dbReference type="ARBA" id="ARBA00023277"/>
    </source>
</evidence>
<dbReference type="GO" id="GO:0033499">
    <property type="term" value="P:galactose catabolic process via UDP-galactose, Leloir pathway"/>
    <property type="evidence" value="ECO:0007669"/>
    <property type="project" value="TreeGrafter"/>
</dbReference>
<dbReference type="InterPro" id="IPR019779">
    <property type="entry name" value="GalP_UDPtransf1_His-AS"/>
</dbReference>
<evidence type="ECO:0000259" key="14">
    <source>
        <dbReference type="Pfam" id="PF01087"/>
    </source>
</evidence>
<feature type="domain" description="Galactose-1-phosphate uridyl transferase N-terminal" evidence="14">
    <location>
        <begin position="85"/>
        <end position="158"/>
    </location>
</feature>
<evidence type="ECO:0000256" key="5">
    <source>
        <dbReference type="ARBA" id="ARBA00012384"/>
    </source>
</evidence>
<evidence type="ECO:0000256" key="7">
    <source>
        <dbReference type="ARBA" id="ARBA00022695"/>
    </source>
</evidence>
<feature type="region of interest" description="Disordered" evidence="13">
    <location>
        <begin position="1"/>
        <end position="26"/>
    </location>
</feature>
<dbReference type="PIRSF" id="PIRSF000808">
    <property type="entry name" value="GalT"/>
    <property type="match status" value="1"/>
</dbReference>
<evidence type="ECO:0000256" key="10">
    <source>
        <dbReference type="ARBA" id="ARBA00023144"/>
    </source>
</evidence>
<comment type="pathway">
    <text evidence="3">Carbohydrate metabolism; galactose metabolism.</text>
</comment>
<dbReference type="Pfam" id="PF01087">
    <property type="entry name" value="GalP_UDP_transf"/>
    <property type="match status" value="1"/>
</dbReference>
<evidence type="ECO:0000256" key="12">
    <source>
        <dbReference type="ARBA" id="ARBA00030549"/>
    </source>
</evidence>
<dbReference type="InterPro" id="IPR005850">
    <property type="entry name" value="GalP_Utransf_C"/>
</dbReference>
<comment type="catalytic activity">
    <reaction evidence="1">
        <text>alpha-D-galactose 1-phosphate + UDP-alpha-D-glucose = alpha-D-glucose 1-phosphate + UDP-alpha-D-galactose</text>
        <dbReference type="Rhea" id="RHEA:13989"/>
        <dbReference type="ChEBI" id="CHEBI:58336"/>
        <dbReference type="ChEBI" id="CHEBI:58601"/>
        <dbReference type="ChEBI" id="CHEBI:58885"/>
        <dbReference type="ChEBI" id="CHEBI:66914"/>
        <dbReference type="EC" id="2.7.7.12"/>
    </reaction>
</comment>
<dbReference type="AlphaFoldDB" id="A0A6J6BKA6"/>
<dbReference type="SUPFAM" id="SSF54197">
    <property type="entry name" value="HIT-like"/>
    <property type="match status" value="2"/>
</dbReference>
<dbReference type="GO" id="GO:0008270">
    <property type="term" value="F:zinc ion binding"/>
    <property type="evidence" value="ECO:0007669"/>
    <property type="project" value="InterPro"/>
</dbReference>
<dbReference type="PROSITE" id="PS00117">
    <property type="entry name" value="GAL_P_UDP_TRANSF_I"/>
    <property type="match status" value="1"/>
</dbReference>
<keyword evidence="11" id="KW-0119">Carbohydrate metabolism</keyword>
<evidence type="ECO:0000256" key="1">
    <source>
        <dbReference type="ARBA" id="ARBA00001107"/>
    </source>
</evidence>
<dbReference type="UniPathway" id="UPA00214"/>
<dbReference type="GO" id="GO:0005737">
    <property type="term" value="C:cytoplasm"/>
    <property type="evidence" value="ECO:0007669"/>
    <property type="project" value="TreeGrafter"/>
</dbReference>
<sequence length="305" mass="34143">MSHSQPDLRKNEQMPADSTSKHPDIRVDPILGTTVHVVGHRQSRPNLPTNNAPGECPFCVGGQEAPEPYEVRSFVNRWPAMADERCEVVLYSSDHHASFSTLSVDAAAKVIDLWAQRTSALSARPDVHYVLIFENRGAEVGATISHPHGQIYAYDHVPDRPQRLFAAPWKPDTAESRKVNTTPLWSCVVPYASQYPTAVTIAPVQRTNDLASLSSEQRRGLAEILIDTLSRLDRLYDTPLPYMMWINQRPSQATHDDAWMSIEIVSPWRQSGLARFIAAAEVGAGEYFNPVVPEELAEKLRRLSR</sequence>
<dbReference type="PANTHER" id="PTHR11943">
    <property type="entry name" value="GALACTOSE-1-PHOSPHATE URIDYLYLTRANSFERASE"/>
    <property type="match status" value="1"/>
</dbReference>
<evidence type="ECO:0000256" key="8">
    <source>
        <dbReference type="ARBA" id="ARBA00022723"/>
    </source>
</evidence>
<dbReference type="InterPro" id="IPR005849">
    <property type="entry name" value="GalP_Utransf_N"/>
</dbReference>
<keyword evidence="9" id="KW-0862">Zinc</keyword>
<dbReference type="EMBL" id="CAEZSL010000047">
    <property type="protein sequence ID" value="CAB4539376.1"/>
    <property type="molecule type" value="Genomic_DNA"/>
</dbReference>
<keyword evidence="8" id="KW-0479">Metal-binding</keyword>
<keyword evidence="6" id="KW-0808">Transferase</keyword>
<organism evidence="16">
    <name type="scientific">freshwater metagenome</name>
    <dbReference type="NCBI Taxonomy" id="449393"/>
    <lineage>
        <taxon>unclassified sequences</taxon>
        <taxon>metagenomes</taxon>
        <taxon>ecological metagenomes</taxon>
    </lineage>
</organism>
<dbReference type="InterPro" id="IPR001937">
    <property type="entry name" value="GalP_UDPtransf1"/>
</dbReference>
<proteinExistence type="inferred from homology"/>
<dbReference type="GO" id="GO:0008108">
    <property type="term" value="F:UDP-glucose:hexose-1-phosphate uridylyltransferase activity"/>
    <property type="evidence" value="ECO:0007669"/>
    <property type="project" value="UniProtKB-EC"/>
</dbReference>
<evidence type="ECO:0000256" key="2">
    <source>
        <dbReference type="ARBA" id="ARBA00001947"/>
    </source>
</evidence>
<comment type="similarity">
    <text evidence="4">Belongs to the galactose-1-phosphate uridylyltransferase type 1 family.</text>
</comment>
<name>A0A6J6BKA6_9ZZZZ</name>
<reference evidence="16" key="1">
    <citation type="submission" date="2020-05" db="EMBL/GenBank/DDBJ databases">
        <authorList>
            <person name="Chiriac C."/>
            <person name="Salcher M."/>
            <person name="Ghai R."/>
            <person name="Kavagutti S V."/>
        </authorList>
    </citation>
    <scope>NUCLEOTIDE SEQUENCE</scope>
</reference>
<evidence type="ECO:0000259" key="15">
    <source>
        <dbReference type="Pfam" id="PF02744"/>
    </source>
</evidence>
<evidence type="ECO:0000256" key="6">
    <source>
        <dbReference type="ARBA" id="ARBA00022679"/>
    </source>
</evidence>
<accession>A0A6J6BKA6</accession>
<evidence type="ECO:0000313" key="16">
    <source>
        <dbReference type="EMBL" id="CAB4539376.1"/>
    </source>
</evidence>
<evidence type="ECO:0000256" key="9">
    <source>
        <dbReference type="ARBA" id="ARBA00022833"/>
    </source>
</evidence>
<feature type="domain" description="Galactose-1-phosphate uridyl transferase C-terminal" evidence="15">
    <location>
        <begin position="174"/>
        <end position="303"/>
    </location>
</feature>
<evidence type="ECO:0000256" key="3">
    <source>
        <dbReference type="ARBA" id="ARBA00004947"/>
    </source>
</evidence>
<comment type="cofactor">
    <cofactor evidence="2">
        <name>Zn(2+)</name>
        <dbReference type="ChEBI" id="CHEBI:29105"/>
    </cofactor>
</comment>
<feature type="compositionally biased region" description="Basic and acidic residues" evidence="13">
    <location>
        <begin position="1"/>
        <end position="12"/>
    </location>
</feature>
<dbReference type="InterPro" id="IPR036265">
    <property type="entry name" value="HIT-like_sf"/>
</dbReference>
<evidence type="ECO:0000256" key="13">
    <source>
        <dbReference type="SAM" id="MobiDB-lite"/>
    </source>
</evidence>
<keyword evidence="7" id="KW-0548">Nucleotidyltransferase</keyword>
<protein>
    <recommendedName>
        <fullName evidence="12">UDP-glucose--hexose-1-phosphate uridylyltransferase</fullName>
        <ecNumber evidence="5">2.7.7.12</ecNumber>
    </recommendedName>
    <alternativeName>
        <fullName evidence="12">UDP-glucose--hexose-1-phosphate uridylyltransferase</fullName>
    </alternativeName>
</protein>
<dbReference type="PANTHER" id="PTHR11943:SF1">
    <property type="entry name" value="GALACTOSE-1-PHOSPHATE URIDYLYLTRANSFERASE"/>
    <property type="match status" value="1"/>
</dbReference>
<dbReference type="Gene3D" id="3.30.428.10">
    <property type="entry name" value="HIT-like"/>
    <property type="match status" value="2"/>
</dbReference>